<evidence type="ECO:0000313" key="2">
    <source>
        <dbReference type="EMBL" id="MDS1272571.1"/>
    </source>
</evidence>
<evidence type="ECO:0000313" key="3">
    <source>
        <dbReference type="Proteomes" id="UP001250214"/>
    </source>
</evidence>
<evidence type="ECO:0000256" key="1">
    <source>
        <dbReference type="SAM" id="Phobius"/>
    </source>
</evidence>
<feature type="transmembrane region" description="Helical" evidence="1">
    <location>
        <begin position="153"/>
        <end position="175"/>
    </location>
</feature>
<name>A0ABU2HBB3_9ACTN</name>
<keyword evidence="1" id="KW-0472">Membrane</keyword>
<sequence length="266" mass="28306">MRLTLLRKALRDDRRAILGWTVGVAAFLLVYLPFYSEFAEDTAGAEEMLEVIPEGMRTAMGMQELFTGAGFLESMVFNLYGPLLLVVYAVVLGNRAIAVPEESGRLDQLLALPISRQRYVHERLAALTIEVVYLTAVLCAIVLAFAVGLDMGVALGNIVAISVGVGLLALLFGTLTVAVGGLSGSRGLGLTVTGAVAVGTYLVHVLSDAGAELVEPLRWASPFHYYLDADPLRDGIPLGSYAVLLGVIIILAVAATVTFERRDIGV</sequence>
<keyword evidence="3" id="KW-1185">Reference proteome</keyword>
<comment type="caution">
    <text evidence="2">The sequence shown here is derived from an EMBL/GenBank/DDBJ whole genome shotgun (WGS) entry which is preliminary data.</text>
</comment>
<dbReference type="Proteomes" id="UP001250214">
    <property type="component" value="Unassembled WGS sequence"/>
</dbReference>
<feature type="transmembrane region" description="Helical" evidence="1">
    <location>
        <begin position="238"/>
        <end position="259"/>
    </location>
</feature>
<feature type="transmembrane region" description="Helical" evidence="1">
    <location>
        <begin position="79"/>
        <end position="98"/>
    </location>
</feature>
<proteinExistence type="predicted"/>
<gene>
    <name evidence="2" type="ORF">RIF23_19975</name>
</gene>
<accession>A0ABU2HBB3</accession>
<feature type="transmembrane region" description="Helical" evidence="1">
    <location>
        <begin position="124"/>
        <end position="147"/>
    </location>
</feature>
<reference evidence="3" key="1">
    <citation type="submission" date="2023-07" db="EMBL/GenBank/DDBJ databases">
        <title>Novel species in the genus Lipingzhangella isolated from Sambhar Salt Lake.</title>
        <authorList>
            <person name="Jiya N."/>
            <person name="Kajale S."/>
            <person name="Sharma A."/>
        </authorList>
    </citation>
    <scope>NUCLEOTIDE SEQUENCE [LARGE SCALE GENOMIC DNA]</scope>
    <source>
        <strain evidence="3">LS1_29</strain>
    </source>
</reference>
<organism evidence="2 3">
    <name type="scientific">Lipingzhangella rawalii</name>
    <dbReference type="NCBI Taxonomy" id="2055835"/>
    <lineage>
        <taxon>Bacteria</taxon>
        <taxon>Bacillati</taxon>
        <taxon>Actinomycetota</taxon>
        <taxon>Actinomycetes</taxon>
        <taxon>Streptosporangiales</taxon>
        <taxon>Nocardiopsidaceae</taxon>
        <taxon>Lipingzhangella</taxon>
    </lineage>
</organism>
<feature type="transmembrane region" description="Helical" evidence="1">
    <location>
        <begin position="16"/>
        <end position="34"/>
    </location>
</feature>
<keyword evidence="1" id="KW-1133">Transmembrane helix</keyword>
<protein>
    <submittedName>
        <fullName evidence="2">ABC transporter permease subunit</fullName>
    </submittedName>
</protein>
<dbReference type="Pfam" id="PF12679">
    <property type="entry name" value="ABC2_membrane_2"/>
    <property type="match status" value="1"/>
</dbReference>
<keyword evidence="1" id="KW-0812">Transmembrane</keyword>
<dbReference type="RefSeq" id="WP_310914165.1">
    <property type="nucleotide sequence ID" value="NZ_JAVLVT010000015.1"/>
</dbReference>
<dbReference type="EMBL" id="JAVLVT010000015">
    <property type="protein sequence ID" value="MDS1272571.1"/>
    <property type="molecule type" value="Genomic_DNA"/>
</dbReference>
<feature type="transmembrane region" description="Helical" evidence="1">
    <location>
        <begin position="187"/>
        <end position="207"/>
    </location>
</feature>